<feature type="binding site" evidence="5">
    <location>
        <position position="31"/>
    </location>
    <ligand>
        <name>AMP</name>
        <dbReference type="ChEBI" id="CHEBI:456215"/>
    </ligand>
</feature>
<dbReference type="FunFam" id="3.40.50.300:FF:000106">
    <property type="entry name" value="Adenylate kinase mitochondrial"/>
    <property type="match status" value="1"/>
</dbReference>
<feature type="binding site" evidence="5">
    <location>
        <position position="153"/>
    </location>
    <ligand>
        <name>Zn(2+)</name>
        <dbReference type="ChEBI" id="CHEBI:29105"/>
        <note>structural</note>
    </ligand>
</feature>
<dbReference type="HAMAP" id="MF_00235">
    <property type="entry name" value="Adenylate_kinase_Adk"/>
    <property type="match status" value="1"/>
</dbReference>
<comment type="catalytic activity">
    <reaction evidence="5 7">
        <text>AMP + ATP = 2 ADP</text>
        <dbReference type="Rhea" id="RHEA:12973"/>
        <dbReference type="ChEBI" id="CHEBI:30616"/>
        <dbReference type="ChEBI" id="CHEBI:456215"/>
        <dbReference type="ChEBI" id="CHEBI:456216"/>
        <dbReference type="EC" id="2.7.4.3"/>
    </reaction>
</comment>
<dbReference type="GO" id="GO:0004017">
    <property type="term" value="F:AMP kinase activity"/>
    <property type="evidence" value="ECO:0007669"/>
    <property type="project" value="UniProtKB-UniRule"/>
</dbReference>
<dbReference type="InterPro" id="IPR007862">
    <property type="entry name" value="Adenylate_kinase_lid-dom"/>
</dbReference>
<comment type="function">
    <text evidence="5">Catalyzes the reversible transfer of the terminal phosphate group between ATP and AMP. Plays an important role in cellular energy homeostasis and in adenine nucleotide metabolism.</text>
</comment>
<evidence type="ECO:0000256" key="5">
    <source>
        <dbReference type="HAMAP-Rule" id="MF_00235"/>
    </source>
</evidence>
<keyword evidence="1 5" id="KW-0808">Transferase</keyword>
<comment type="pathway">
    <text evidence="5">Purine metabolism; AMP biosynthesis via salvage pathway; AMP from ADP: step 1/1.</text>
</comment>
<feature type="region of interest" description="LID" evidence="5">
    <location>
        <begin position="126"/>
        <end position="163"/>
    </location>
</feature>
<sequence length="218" mass="24053">MNIILLGPPGVGKGTQAVIISKEFNLCNISTGDILRESIKNGDDFGKKIKHIVESGALVPDNMIIELIESKMKENKSYDGFLFDGFPRTVKQAEGLDKLLERRSEKVDAVIAMNAGDDIIIDRLLARRVCPQCGTVYNLLTNPPKDGKHCDVCGSELIVRKDDNRETILHRLEVYRESTAPLLEYYKDRLITIDGSKSVSDVASSIIASIGRFSNANG</sequence>
<feature type="binding site" evidence="5">
    <location>
        <position position="92"/>
    </location>
    <ligand>
        <name>AMP</name>
        <dbReference type="ChEBI" id="CHEBI:456215"/>
    </ligand>
</feature>
<dbReference type="PROSITE" id="PS00113">
    <property type="entry name" value="ADENYLATE_KINASE"/>
    <property type="match status" value="1"/>
</dbReference>
<dbReference type="Pfam" id="PF05191">
    <property type="entry name" value="ADK_lid"/>
    <property type="match status" value="1"/>
</dbReference>
<evidence type="ECO:0000256" key="7">
    <source>
        <dbReference type="RuleBase" id="RU003331"/>
    </source>
</evidence>
<evidence type="ECO:0000256" key="4">
    <source>
        <dbReference type="ARBA" id="ARBA00022777"/>
    </source>
</evidence>
<feature type="binding site" evidence="5">
    <location>
        <position position="160"/>
    </location>
    <ligand>
        <name>AMP</name>
        <dbReference type="ChEBI" id="CHEBI:456215"/>
    </ligand>
</feature>
<dbReference type="InterPro" id="IPR033690">
    <property type="entry name" value="Adenylat_kinase_CS"/>
</dbReference>
<comment type="domain">
    <text evidence="5">Consists of three domains, a large central CORE domain and two small peripheral domains, NMPbind and LID, which undergo movements during catalysis. The LID domain closes over the site of phosphoryl transfer upon ATP binding. Assembling and dissambling the active center during each catalytic cycle provides an effective means to prevent ATP hydrolysis. Some bacteria have evolved a zinc-coordinating structure that stabilizes the LID domain.</text>
</comment>
<dbReference type="InterPro" id="IPR006259">
    <property type="entry name" value="Adenyl_kin_sub"/>
</dbReference>
<feature type="binding site" evidence="5">
    <location>
        <position position="127"/>
    </location>
    <ligand>
        <name>ATP</name>
        <dbReference type="ChEBI" id="CHEBI:30616"/>
    </ligand>
</feature>
<dbReference type="PRINTS" id="PR00094">
    <property type="entry name" value="ADENYLTKNASE"/>
</dbReference>
<evidence type="ECO:0000256" key="3">
    <source>
        <dbReference type="ARBA" id="ARBA00022741"/>
    </source>
</evidence>
<dbReference type="PANTHER" id="PTHR23359">
    <property type="entry name" value="NUCLEOTIDE KINASE"/>
    <property type="match status" value="1"/>
</dbReference>
<keyword evidence="5" id="KW-0963">Cytoplasm</keyword>
<feature type="binding site" evidence="5">
    <location>
        <position position="171"/>
    </location>
    <ligand>
        <name>AMP</name>
        <dbReference type="ChEBI" id="CHEBI:456215"/>
    </ligand>
</feature>
<dbReference type="GO" id="GO:0005737">
    <property type="term" value="C:cytoplasm"/>
    <property type="evidence" value="ECO:0007669"/>
    <property type="project" value="UniProtKB-SubCell"/>
</dbReference>
<dbReference type="Gene3D" id="3.40.50.300">
    <property type="entry name" value="P-loop containing nucleotide triphosphate hydrolases"/>
    <property type="match status" value="1"/>
</dbReference>
<comment type="subcellular location">
    <subcellularLocation>
        <location evidence="5 7">Cytoplasm</location>
    </subcellularLocation>
</comment>
<dbReference type="Proteomes" id="UP000282321">
    <property type="component" value="Unassembled WGS sequence"/>
</dbReference>
<feature type="domain" description="Adenylate kinase active site lid" evidence="8">
    <location>
        <begin position="127"/>
        <end position="162"/>
    </location>
</feature>
<evidence type="ECO:0000256" key="1">
    <source>
        <dbReference type="ARBA" id="ARBA00022679"/>
    </source>
</evidence>
<dbReference type="GO" id="GO:0008270">
    <property type="term" value="F:zinc ion binding"/>
    <property type="evidence" value="ECO:0007669"/>
    <property type="project" value="UniProtKB-UniRule"/>
</dbReference>
<feature type="binding site" evidence="5">
    <location>
        <position position="133"/>
    </location>
    <ligand>
        <name>Zn(2+)</name>
        <dbReference type="ChEBI" id="CHEBI:29105"/>
        <note>structural</note>
    </ligand>
</feature>
<feature type="binding site" evidence="5">
    <location>
        <begin position="85"/>
        <end position="88"/>
    </location>
    <ligand>
        <name>AMP</name>
        <dbReference type="ChEBI" id="CHEBI:456215"/>
    </ligand>
</feature>
<keyword evidence="3 5" id="KW-0547">Nucleotide-binding</keyword>
<dbReference type="EMBL" id="QNBC01000098">
    <property type="protein sequence ID" value="RKX65297.1"/>
    <property type="molecule type" value="Genomic_DNA"/>
</dbReference>
<dbReference type="InterPro" id="IPR027417">
    <property type="entry name" value="P-loop_NTPase"/>
</dbReference>
<evidence type="ECO:0000259" key="8">
    <source>
        <dbReference type="Pfam" id="PF05191"/>
    </source>
</evidence>
<evidence type="ECO:0000313" key="9">
    <source>
        <dbReference type="EMBL" id="RKX65297.1"/>
    </source>
</evidence>
<dbReference type="InterPro" id="IPR000850">
    <property type="entry name" value="Adenylat/UMP-CMP_kin"/>
</dbReference>
<feature type="binding site" evidence="5">
    <location>
        <position position="130"/>
    </location>
    <ligand>
        <name>Zn(2+)</name>
        <dbReference type="ChEBI" id="CHEBI:29105"/>
        <note>structural</note>
    </ligand>
</feature>
<proteinExistence type="inferred from homology"/>
<dbReference type="NCBIfam" id="NF001380">
    <property type="entry name" value="PRK00279.1-2"/>
    <property type="match status" value="1"/>
</dbReference>
<feature type="binding site" evidence="5">
    <location>
        <position position="197"/>
    </location>
    <ligand>
        <name>ATP</name>
        <dbReference type="ChEBI" id="CHEBI:30616"/>
    </ligand>
</feature>
<dbReference type="SUPFAM" id="SSF52540">
    <property type="entry name" value="P-loop containing nucleoside triphosphate hydrolases"/>
    <property type="match status" value="1"/>
</dbReference>
<dbReference type="NCBIfam" id="NF001381">
    <property type="entry name" value="PRK00279.1-3"/>
    <property type="match status" value="1"/>
</dbReference>
<accession>A0A660S8A9</accession>
<comment type="subunit">
    <text evidence="5 7">Monomer.</text>
</comment>
<keyword evidence="5" id="KW-0862">Zinc</keyword>
<evidence type="ECO:0000256" key="6">
    <source>
        <dbReference type="RuleBase" id="RU003330"/>
    </source>
</evidence>
<dbReference type="UniPathway" id="UPA00588">
    <property type="reaction ID" value="UER00649"/>
</dbReference>
<comment type="caution">
    <text evidence="9">The sequence shown here is derived from an EMBL/GenBank/DDBJ whole genome shotgun (WGS) entry which is preliminary data.</text>
</comment>
<dbReference type="GO" id="GO:0044209">
    <property type="term" value="P:AMP salvage"/>
    <property type="evidence" value="ECO:0007669"/>
    <property type="project" value="UniProtKB-UniRule"/>
</dbReference>
<dbReference type="GO" id="GO:0005524">
    <property type="term" value="F:ATP binding"/>
    <property type="evidence" value="ECO:0007669"/>
    <property type="project" value="UniProtKB-UniRule"/>
</dbReference>
<feature type="binding site" evidence="5">
    <location>
        <begin position="136"/>
        <end position="137"/>
    </location>
    <ligand>
        <name>ATP</name>
        <dbReference type="ChEBI" id="CHEBI:30616"/>
    </ligand>
</feature>
<name>A0A660S8A9_UNCT6</name>
<keyword evidence="4 5" id="KW-0418">Kinase</keyword>
<reference evidence="9 10" key="1">
    <citation type="submission" date="2018-06" db="EMBL/GenBank/DDBJ databases">
        <title>Extensive metabolic versatility and redundancy in microbially diverse, dynamic hydrothermal sediments.</title>
        <authorList>
            <person name="Dombrowski N."/>
            <person name="Teske A."/>
            <person name="Baker B.J."/>
        </authorList>
    </citation>
    <scope>NUCLEOTIDE SEQUENCE [LARGE SCALE GENOMIC DNA]</scope>
    <source>
        <strain evidence="9">B35_G9</strain>
    </source>
</reference>
<keyword evidence="5" id="KW-0479">Metal-binding</keyword>
<dbReference type="NCBIfam" id="TIGR01351">
    <property type="entry name" value="adk"/>
    <property type="match status" value="1"/>
</dbReference>
<dbReference type="NCBIfam" id="NF011100">
    <property type="entry name" value="PRK14527.1"/>
    <property type="match status" value="1"/>
</dbReference>
<feature type="binding site" evidence="5">
    <location>
        <position position="150"/>
    </location>
    <ligand>
        <name>Zn(2+)</name>
        <dbReference type="ChEBI" id="CHEBI:29105"/>
        <note>structural</note>
    </ligand>
</feature>
<evidence type="ECO:0000256" key="2">
    <source>
        <dbReference type="ARBA" id="ARBA00022727"/>
    </source>
</evidence>
<comment type="similarity">
    <text evidence="5 6">Belongs to the adenylate kinase family.</text>
</comment>
<feature type="region of interest" description="NMP" evidence="5">
    <location>
        <begin position="30"/>
        <end position="59"/>
    </location>
</feature>
<feature type="binding site" evidence="5">
    <location>
        <begin position="57"/>
        <end position="59"/>
    </location>
    <ligand>
        <name>AMP</name>
        <dbReference type="ChEBI" id="CHEBI:456215"/>
    </ligand>
</feature>
<evidence type="ECO:0000313" key="10">
    <source>
        <dbReference type="Proteomes" id="UP000282321"/>
    </source>
</evidence>
<keyword evidence="2 5" id="KW-0545">Nucleotide biosynthesis</keyword>
<organism evidence="9 10">
    <name type="scientific">candidate division TA06 bacterium</name>
    <dbReference type="NCBI Taxonomy" id="2250710"/>
    <lineage>
        <taxon>Bacteria</taxon>
        <taxon>Bacteria division TA06</taxon>
    </lineage>
</organism>
<dbReference type="EC" id="2.7.4.3" evidence="5 7"/>
<dbReference type="Pfam" id="PF00406">
    <property type="entry name" value="ADK"/>
    <property type="match status" value="1"/>
</dbReference>
<gene>
    <name evidence="5" type="primary">adk</name>
    <name evidence="9" type="ORF">DRP44_06620</name>
</gene>
<dbReference type="AlphaFoldDB" id="A0A660S8A9"/>
<feature type="binding site" evidence="5">
    <location>
        <begin position="10"/>
        <end position="15"/>
    </location>
    <ligand>
        <name>ATP</name>
        <dbReference type="ChEBI" id="CHEBI:30616"/>
    </ligand>
</feature>
<protein>
    <recommendedName>
        <fullName evidence="5 7">Adenylate kinase</fullName>
        <shortName evidence="5">AK</shortName>
        <ecNumber evidence="5 7">2.7.4.3</ecNumber>
    </recommendedName>
    <alternativeName>
        <fullName evidence="5">ATP-AMP transphosphorylase</fullName>
    </alternativeName>
    <alternativeName>
        <fullName evidence="5">ATP:AMP phosphotransferase</fullName>
    </alternativeName>
    <alternativeName>
        <fullName evidence="5">Adenylate monophosphate kinase</fullName>
    </alternativeName>
</protein>
<keyword evidence="5 7" id="KW-0067">ATP-binding</keyword>
<feature type="binding site" evidence="5">
    <location>
        <position position="36"/>
    </location>
    <ligand>
        <name>AMP</name>
        <dbReference type="ChEBI" id="CHEBI:456215"/>
    </ligand>
</feature>
<dbReference type="CDD" id="cd01428">
    <property type="entry name" value="ADK"/>
    <property type="match status" value="1"/>
</dbReference>